<feature type="compositionally biased region" description="Basic and acidic residues" evidence="4">
    <location>
        <begin position="652"/>
        <end position="661"/>
    </location>
</feature>
<feature type="domain" description="Methyl-accepting transducer" evidence="6">
    <location>
        <begin position="360"/>
        <end position="589"/>
    </location>
</feature>
<dbReference type="GO" id="GO:0006935">
    <property type="term" value="P:chemotaxis"/>
    <property type="evidence" value="ECO:0007669"/>
    <property type="project" value="UniProtKB-KW"/>
</dbReference>
<feature type="compositionally biased region" description="Low complexity" evidence="4">
    <location>
        <begin position="383"/>
        <end position="403"/>
    </location>
</feature>
<feature type="region of interest" description="Disordered" evidence="4">
    <location>
        <begin position="383"/>
        <end position="418"/>
    </location>
</feature>
<dbReference type="InterPro" id="IPR051310">
    <property type="entry name" value="MCP_chemotaxis"/>
</dbReference>
<dbReference type="CDD" id="cd12913">
    <property type="entry name" value="PDC1_MCP_like"/>
    <property type="match status" value="1"/>
</dbReference>
<evidence type="ECO:0000256" key="2">
    <source>
        <dbReference type="ARBA" id="ARBA00029447"/>
    </source>
</evidence>
<dbReference type="OrthoDB" id="9814362at2"/>
<evidence type="ECO:0000313" key="7">
    <source>
        <dbReference type="EMBL" id="KIX11824.1"/>
    </source>
</evidence>
<evidence type="ECO:0000256" key="5">
    <source>
        <dbReference type="SAM" id="Phobius"/>
    </source>
</evidence>
<keyword evidence="3" id="KW-0807">Transducer</keyword>
<dbReference type="GO" id="GO:0007165">
    <property type="term" value="P:signal transduction"/>
    <property type="evidence" value="ECO:0007669"/>
    <property type="project" value="UniProtKB-KW"/>
</dbReference>
<feature type="region of interest" description="Disordered" evidence="4">
    <location>
        <begin position="570"/>
        <end position="589"/>
    </location>
</feature>
<feature type="transmembrane region" description="Helical" evidence="5">
    <location>
        <begin position="320"/>
        <end position="343"/>
    </location>
</feature>
<dbReference type="SMART" id="SM00283">
    <property type="entry name" value="MA"/>
    <property type="match status" value="1"/>
</dbReference>
<name>A0A0D2J0P3_9BACT</name>
<dbReference type="AlphaFoldDB" id="A0A0D2J0P3"/>
<dbReference type="InterPro" id="IPR004089">
    <property type="entry name" value="MCPsignal_dom"/>
</dbReference>
<evidence type="ECO:0000256" key="3">
    <source>
        <dbReference type="PROSITE-ProRule" id="PRU00284"/>
    </source>
</evidence>
<feature type="compositionally biased region" description="Polar residues" evidence="4">
    <location>
        <begin position="404"/>
        <end position="418"/>
    </location>
</feature>
<comment type="similarity">
    <text evidence="2">Belongs to the methyl-accepting chemotaxis (MCP) protein family.</text>
</comment>
<dbReference type="InParanoid" id="A0A0D2J0P3"/>
<dbReference type="PANTHER" id="PTHR43531">
    <property type="entry name" value="PROTEIN ICFG"/>
    <property type="match status" value="1"/>
</dbReference>
<keyword evidence="5" id="KW-0472">Membrane</keyword>
<feature type="region of interest" description="Disordered" evidence="4">
    <location>
        <begin position="613"/>
        <end position="669"/>
    </location>
</feature>
<accession>A0A0D2J0P3</accession>
<keyword evidence="5" id="KW-0812">Transmembrane</keyword>
<feature type="compositionally biased region" description="Low complexity" evidence="4">
    <location>
        <begin position="572"/>
        <end position="589"/>
    </location>
</feature>
<gene>
    <name evidence="7" type="ORF">X474_22370</name>
</gene>
<keyword evidence="5" id="KW-1133">Transmembrane helix</keyword>
<evidence type="ECO:0000313" key="8">
    <source>
        <dbReference type="Proteomes" id="UP000032233"/>
    </source>
</evidence>
<dbReference type="SUPFAM" id="SSF58104">
    <property type="entry name" value="Methyl-accepting chemotaxis protein (MCP) signaling domain"/>
    <property type="match status" value="1"/>
</dbReference>
<protein>
    <recommendedName>
        <fullName evidence="6">Methyl-accepting transducer domain-containing protein</fullName>
    </recommendedName>
</protein>
<evidence type="ECO:0000256" key="1">
    <source>
        <dbReference type="ARBA" id="ARBA00022500"/>
    </source>
</evidence>
<dbReference type="RefSeq" id="WP_044351534.1">
    <property type="nucleotide sequence ID" value="NZ_AZAC01000044.1"/>
</dbReference>
<dbReference type="EMBL" id="AZAC01000044">
    <property type="protein sequence ID" value="KIX11824.1"/>
    <property type="molecule type" value="Genomic_DNA"/>
</dbReference>
<reference evidence="7 8" key="1">
    <citation type="submission" date="2013-11" db="EMBL/GenBank/DDBJ databases">
        <title>Metagenomic analysis of a methanogenic consortium involved in long chain n-alkane degradation.</title>
        <authorList>
            <person name="Davidova I.A."/>
            <person name="Callaghan A.V."/>
            <person name="Wawrik B."/>
            <person name="Pruitt S."/>
            <person name="Marks C."/>
            <person name="Duncan K.E."/>
            <person name="Suflita J.M."/>
        </authorList>
    </citation>
    <scope>NUCLEOTIDE SEQUENCE [LARGE SCALE GENOMIC DNA]</scope>
    <source>
        <strain evidence="7 8">SPR</strain>
    </source>
</reference>
<dbReference type="Pfam" id="PF22673">
    <property type="entry name" value="MCP-like_PDC_1"/>
    <property type="match status" value="1"/>
</dbReference>
<organism evidence="7 8">
    <name type="scientific">Dethiosulfatarculus sandiegensis</name>
    <dbReference type="NCBI Taxonomy" id="1429043"/>
    <lineage>
        <taxon>Bacteria</taxon>
        <taxon>Pseudomonadati</taxon>
        <taxon>Thermodesulfobacteriota</taxon>
        <taxon>Desulfarculia</taxon>
        <taxon>Desulfarculales</taxon>
        <taxon>Desulfarculaceae</taxon>
        <taxon>Dethiosulfatarculus</taxon>
    </lineage>
</organism>
<keyword evidence="8" id="KW-1185">Reference proteome</keyword>
<dbReference type="Proteomes" id="UP000032233">
    <property type="component" value="Unassembled WGS sequence"/>
</dbReference>
<evidence type="ECO:0000256" key="4">
    <source>
        <dbReference type="SAM" id="MobiDB-lite"/>
    </source>
</evidence>
<dbReference type="Gene3D" id="1.10.287.950">
    <property type="entry name" value="Methyl-accepting chemotaxis protein"/>
    <property type="match status" value="1"/>
</dbReference>
<dbReference type="PROSITE" id="PS50111">
    <property type="entry name" value="CHEMOTAXIS_TRANSDUC_2"/>
    <property type="match status" value="1"/>
</dbReference>
<sequence length="669" mass="71740">MLKKLSLKAKMLVLIISLAFLAFGGTIAYVGINSFGMAEDDAQDMARQMAYNYSSQLKSKVDVAFYTARSLAETFAGLKMADAIDRNALNAILKNVLEDNPQYKGVWTCWEPNALDGRDAEFSGKPGHDVTGRFIPYWYRNQGKLASEPLVSYDKPGDGDYYLLAARSGEETIINPYPYEVAGKQILLTSLVVPIKYQGSVVGAVGVDFALSDFVPLVAKMKPYGKGYVYLASHDLKVAAHPQAEFMGKDILPLRPQEHREALKNAILQGHEYSYMTTSKATGLVNYEVYVPVYFGKAKDPWSFAVSIPMDVVLARAESMLWSILAIGVGALLLMVLVVFFIARGVANPLIRIAQALDSGTEQVAAASHQVAASSQSVAQGASEQAASLEESSSSMEEMASMAKQNAENAQGATQSRQKAAQALDEAAGLMGKTKDAMGEIKSAGEQMAQIIKTIDEIAFQTNLLALNAAVEAARAGEAGAGFAVVADEVRNLAMRAAEAAKNTQGLIERSVDHIETGADLVGSTEKAFQVAIEQTGDMGSRIEEIATASTEQAQGIDQLNKAMSGMDQVTQQNAANAEESSAASEELSAQAATMQGYVVELRQVVNGENAATKQFQSKNAGSRAKKKTDLSQTTQSARPSLPAPGAKKPVAKFDPEKELPLDDDFKDF</sequence>
<keyword evidence="1" id="KW-0145">Chemotaxis</keyword>
<dbReference type="PANTHER" id="PTHR43531:SF11">
    <property type="entry name" value="METHYL-ACCEPTING CHEMOTAXIS PROTEIN 3"/>
    <property type="match status" value="1"/>
</dbReference>
<dbReference type="STRING" id="1429043.X474_22370"/>
<dbReference type="GO" id="GO:0016020">
    <property type="term" value="C:membrane"/>
    <property type="evidence" value="ECO:0007669"/>
    <property type="project" value="InterPro"/>
</dbReference>
<dbReference type="Gene3D" id="3.30.450.20">
    <property type="entry name" value="PAS domain"/>
    <property type="match status" value="2"/>
</dbReference>
<dbReference type="Pfam" id="PF00015">
    <property type="entry name" value="MCPsignal"/>
    <property type="match status" value="1"/>
</dbReference>
<comment type="caution">
    <text evidence="7">The sequence shown here is derived from an EMBL/GenBank/DDBJ whole genome shotgun (WGS) entry which is preliminary data.</text>
</comment>
<proteinExistence type="inferred from homology"/>
<evidence type="ECO:0000259" key="6">
    <source>
        <dbReference type="PROSITE" id="PS50111"/>
    </source>
</evidence>